<organism evidence="1">
    <name type="scientific">Gongylonema pulchrum</name>
    <dbReference type="NCBI Taxonomy" id="637853"/>
    <lineage>
        <taxon>Eukaryota</taxon>
        <taxon>Metazoa</taxon>
        <taxon>Ecdysozoa</taxon>
        <taxon>Nematoda</taxon>
        <taxon>Chromadorea</taxon>
        <taxon>Rhabditida</taxon>
        <taxon>Spirurina</taxon>
        <taxon>Spiruromorpha</taxon>
        <taxon>Spiruroidea</taxon>
        <taxon>Gongylonematidae</taxon>
        <taxon>Gongylonema</taxon>
    </lineage>
</organism>
<reference evidence="1" key="1">
    <citation type="submission" date="2016-06" db="UniProtKB">
        <authorList>
            <consortium name="WormBaseParasite"/>
        </authorList>
    </citation>
    <scope>IDENTIFICATION</scope>
</reference>
<dbReference type="WBParaSite" id="GPUH_0000762301-mRNA-1">
    <property type="protein sequence ID" value="GPUH_0000762301-mRNA-1"/>
    <property type="gene ID" value="GPUH_0000762301"/>
</dbReference>
<sequence length="75" mass="8395">LIPAVRFGRVPKREKARIAEEMARLADVSAFTSLKKAVEDASSVLETCVSGFLLLVDTLRAFIEQSPLQYWCPVR</sequence>
<proteinExistence type="predicted"/>
<accession>A0A183DFX3</accession>
<dbReference type="AlphaFoldDB" id="A0A183DFX3"/>
<protein>
    <submittedName>
        <fullName evidence="1">MUTSd domain-containing protein</fullName>
    </submittedName>
</protein>
<evidence type="ECO:0000313" key="1">
    <source>
        <dbReference type="WBParaSite" id="GPUH_0000762301-mRNA-1"/>
    </source>
</evidence>
<name>A0A183DFX3_9BILA</name>